<keyword evidence="7" id="KW-0472">Membrane</keyword>
<comment type="similarity">
    <text evidence="2">Belongs to the nicastrin family.</text>
</comment>
<dbReference type="InterPro" id="IPR016574">
    <property type="entry name" value="Nicalin"/>
</dbReference>
<dbReference type="AlphaFoldDB" id="A0A0B1SDN8"/>
<evidence type="ECO:0000256" key="6">
    <source>
        <dbReference type="ARBA" id="ARBA00022989"/>
    </source>
</evidence>
<feature type="non-terminal residue" evidence="9">
    <location>
        <position position="1"/>
    </location>
</feature>
<keyword evidence="5" id="KW-0256">Endoplasmic reticulum</keyword>
<evidence type="ECO:0000256" key="8">
    <source>
        <dbReference type="ARBA" id="ARBA00023180"/>
    </source>
</evidence>
<accession>A0A0B1SDN8</accession>
<evidence type="ECO:0000313" key="9">
    <source>
        <dbReference type="EMBL" id="KHJ81335.1"/>
    </source>
</evidence>
<evidence type="ECO:0000256" key="5">
    <source>
        <dbReference type="ARBA" id="ARBA00022824"/>
    </source>
</evidence>
<evidence type="ECO:0000256" key="7">
    <source>
        <dbReference type="ARBA" id="ARBA00023136"/>
    </source>
</evidence>
<dbReference type="OrthoDB" id="5913609at2759"/>
<sequence>RQFIEDFQSDTSDDNRLELAICVEALGGSGPLRMHASKQPADGSAADRLLRRLRLAAPNQSVELVTKKISVNQPSAWEHEKFNIKRLPAITLSRLPAHDDPIRKSMLDTTSQLSLEALEQNIR</sequence>
<organism evidence="9 10">
    <name type="scientific">Oesophagostomum dentatum</name>
    <name type="common">Nodular worm</name>
    <dbReference type="NCBI Taxonomy" id="61180"/>
    <lineage>
        <taxon>Eukaryota</taxon>
        <taxon>Metazoa</taxon>
        <taxon>Ecdysozoa</taxon>
        <taxon>Nematoda</taxon>
        <taxon>Chromadorea</taxon>
        <taxon>Rhabditida</taxon>
        <taxon>Rhabditina</taxon>
        <taxon>Rhabditomorpha</taxon>
        <taxon>Strongyloidea</taxon>
        <taxon>Strongylidae</taxon>
        <taxon>Oesophagostomum</taxon>
    </lineage>
</organism>
<evidence type="ECO:0000313" key="10">
    <source>
        <dbReference type="Proteomes" id="UP000053660"/>
    </source>
</evidence>
<keyword evidence="8" id="KW-0325">Glycoprotein</keyword>
<keyword evidence="10" id="KW-1185">Reference proteome</keyword>
<dbReference type="Proteomes" id="UP000053660">
    <property type="component" value="Unassembled WGS sequence"/>
</dbReference>
<name>A0A0B1SDN8_OESDE</name>
<reference evidence="9 10" key="1">
    <citation type="submission" date="2014-03" db="EMBL/GenBank/DDBJ databases">
        <title>Draft genome of the hookworm Oesophagostomum dentatum.</title>
        <authorList>
            <person name="Mitreva M."/>
        </authorList>
    </citation>
    <scope>NUCLEOTIDE SEQUENCE [LARGE SCALE GENOMIC DNA]</scope>
    <source>
        <strain evidence="9 10">OD-Hann</strain>
    </source>
</reference>
<keyword evidence="3" id="KW-0812">Transmembrane</keyword>
<protein>
    <submittedName>
        <fullName evidence="9">Uncharacterized protein</fullName>
    </submittedName>
</protein>
<evidence type="ECO:0000256" key="1">
    <source>
        <dbReference type="ARBA" id="ARBA00004389"/>
    </source>
</evidence>
<evidence type="ECO:0000256" key="3">
    <source>
        <dbReference type="ARBA" id="ARBA00022692"/>
    </source>
</evidence>
<evidence type="ECO:0000256" key="2">
    <source>
        <dbReference type="ARBA" id="ARBA00007717"/>
    </source>
</evidence>
<dbReference type="GO" id="GO:0009966">
    <property type="term" value="P:regulation of signal transduction"/>
    <property type="evidence" value="ECO:0007669"/>
    <property type="project" value="InterPro"/>
</dbReference>
<dbReference type="GO" id="GO:0005789">
    <property type="term" value="C:endoplasmic reticulum membrane"/>
    <property type="evidence" value="ECO:0007669"/>
    <property type="project" value="UniProtKB-SubCell"/>
</dbReference>
<evidence type="ECO:0000256" key="4">
    <source>
        <dbReference type="ARBA" id="ARBA00022729"/>
    </source>
</evidence>
<proteinExistence type="inferred from homology"/>
<keyword evidence="6" id="KW-1133">Transmembrane helix</keyword>
<dbReference type="PANTHER" id="PTHR31826">
    <property type="entry name" value="NICALIN"/>
    <property type="match status" value="1"/>
</dbReference>
<comment type="subcellular location">
    <subcellularLocation>
        <location evidence="1">Endoplasmic reticulum membrane</location>
        <topology evidence="1">Single-pass membrane protein</topology>
    </subcellularLocation>
</comment>
<gene>
    <name evidence="9" type="ORF">OESDEN_18979</name>
</gene>
<keyword evidence="4" id="KW-0732">Signal</keyword>
<dbReference type="EMBL" id="KN591076">
    <property type="protein sequence ID" value="KHJ81335.1"/>
    <property type="molecule type" value="Genomic_DNA"/>
</dbReference>